<comment type="similarity">
    <text evidence="1">Belongs to the 5'(3')-deoxyribonucleotidase family.</text>
</comment>
<evidence type="ECO:0000256" key="1">
    <source>
        <dbReference type="ARBA" id="ARBA00009589"/>
    </source>
</evidence>
<proteinExistence type="inferred from homology"/>
<dbReference type="InterPro" id="IPR023214">
    <property type="entry name" value="HAD_sf"/>
</dbReference>
<dbReference type="AlphaFoldDB" id="A0AAD9J7V4"/>
<sequence length="197" mass="23282">MEVDSTNGVGDGELNDYPNRIYKRQNQQRVFANRSLHLEKIKFFGFDMDYTLAVYKSPEYEALGFRMIVDKLVDIGYPSTIQEFEYDPTYPVRGLWFDTAFGNLLKVDSFGNILICTHGFRFLRPQEIRTMYPNKFIQLDESRIYVLNTLFNLPERNYEYSEVYHKPESPPDKIGNGYFIYTKFLSEQGLRIKLNDQ</sequence>
<reference evidence="5" key="1">
    <citation type="journal article" date="2023" name="Mol. Biol. Evol.">
        <title>Third-Generation Sequencing Reveals the Adaptive Role of the Epigenome in Three Deep-Sea Polychaetes.</title>
        <authorList>
            <person name="Perez M."/>
            <person name="Aroh O."/>
            <person name="Sun Y."/>
            <person name="Lan Y."/>
            <person name="Juniper S.K."/>
            <person name="Young C.R."/>
            <person name="Angers B."/>
            <person name="Qian P.Y."/>
        </authorList>
    </citation>
    <scope>NUCLEOTIDE SEQUENCE</scope>
    <source>
        <strain evidence="5">P08H-3</strain>
    </source>
</reference>
<dbReference type="EMBL" id="JAODUP010000516">
    <property type="protein sequence ID" value="KAK2148096.1"/>
    <property type="molecule type" value="Genomic_DNA"/>
</dbReference>
<name>A0AAD9J7V4_9ANNE</name>
<dbReference type="PANTHER" id="PTHR12103">
    <property type="entry name" value="5'-NUCLEOTIDASE DOMAIN-CONTAINING"/>
    <property type="match status" value="1"/>
</dbReference>
<keyword evidence="4" id="KW-0460">Magnesium</keyword>
<dbReference type="Pfam" id="PF05761">
    <property type="entry name" value="5_nucleotid"/>
    <property type="match status" value="1"/>
</dbReference>
<dbReference type="InterPro" id="IPR008380">
    <property type="entry name" value="HAD-SF_hydro_IG_5-nucl"/>
</dbReference>
<dbReference type="SUPFAM" id="SSF56784">
    <property type="entry name" value="HAD-like"/>
    <property type="match status" value="1"/>
</dbReference>
<protein>
    <submittedName>
        <fullName evidence="5">Uncharacterized protein</fullName>
    </submittedName>
</protein>
<organism evidence="5 6">
    <name type="scientific">Paralvinella palmiformis</name>
    <dbReference type="NCBI Taxonomy" id="53620"/>
    <lineage>
        <taxon>Eukaryota</taxon>
        <taxon>Metazoa</taxon>
        <taxon>Spiralia</taxon>
        <taxon>Lophotrochozoa</taxon>
        <taxon>Annelida</taxon>
        <taxon>Polychaeta</taxon>
        <taxon>Sedentaria</taxon>
        <taxon>Canalipalpata</taxon>
        <taxon>Terebellida</taxon>
        <taxon>Terebelliformia</taxon>
        <taxon>Alvinellidae</taxon>
        <taxon>Paralvinella</taxon>
    </lineage>
</organism>
<evidence type="ECO:0000256" key="4">
    <source>
        <dbReference type="ARBA" id="ARBA00022842"/>
    </source>
</evidence>
<dbReference type="Proteomes" id="UP001208570">
    <property type="component" value="Unassembled WGS sequence"/>
</dbReference>
<keyword evidence="3" id="KW-0378">Hydrolase</keyword>
<dbReference type="PANTHER" id="PTHR12103:SF15">
    <property type="entry name" value="CYTOSOLIC PURINE 5'-NUCLEOTIDASE"/>
    <property type="match status" value="1"/>
</dbReference>
<keyword evidence="2" id="KW-0479">Metal-binding</keyword>
<keyword evidence="6" id="KW-1185">Reference proteome</keyword>
<dbReference type="Gene3D" id="3.40.50.1000">
    <property type="entry name" value="HAD superfamily/HAD-like"/>
    <property type="match status" value="1"/>
</dbReference>
<evidence type="ECO:0000313" key="5">
    <source>
        <dbReference type="EMBL" id="KAK2148096.1"/>
    </source>
</evidence>
<comment type="caution">
    <text evidence="5">The sequence shown here is derived from an EMBL/GenBank/DDBJ whole genome shotgun (WGS) entry which is preliminary data.</text>
</comment>
<accession>A0AAD9J7V4</accession>
<gene>
    <name evidence="5" type="ORF">LSH36_516g01008</name>
</gene>
<dbReference type="InterPro" id="IPR036412">
    <property type="entry name" value="HAD-like_sf"/>
</dbReference>
<evidence type="ECO:0000256" key="3">
    <source>
        <dbReference type="ARBA" id="ARBA00022801"/>
    </source>
</evidence>
<evidence type="ECO:0000313" key="6">
    <source>
        <dbReference type="Proteomes" id="UP001208570"/>
    </source>
</evidence>
<dbReference type="GO" id="GO:0008253">
    <property type="term" value="F:5'-nucleotidase activity"/>
    <property type="evidence" value="ECO:0007669"/>
    <property type="project" value="TreeGrafter"/>
</dbReference>
<dbReference type="GO" id="GO:0046872">
    <property type="term" value="F:metal ion binding"/>
    <property type="evidence" value="ECO:0007669"/>
    <property type="project" value="UniProtKB-KW"/>
</dbReference>
<evidence type="ECO:0000256" key="2">
    <source>
        <dbReference type="ARBA" id="ARBA00022723"/>
    </source>
</evidence>